<evidence type="ECO:0000313" key="2">
    <source>
        <dbReference type="Proteomes" id="UP001305414"/>
    </source>
</evidence>
<organism evidence="1 2">
    <name type="scientific">Xylaria bambusicola</name>
    <dbReference type="NCBI Taxonomy" id="326684"/>
    <lineage>
        <taxon>Eukaryota</taxon>
        <taxon>Fungi</taxon>
        <taxon>Dikarya</taxon>
        <taxon>Ascomycota</taxon>
        <taxon>Pezizomycotina</taxon>
        <taxon>Sordariomycetes</taxon>
        <taxon>Xylariomycetidae</taxon>
        <taxon>Xylariales</taxon>
        <taxon>Xylariaceae</taxon>
        <taxon>Xylaria</taxon>
    </lineage>
</organism>
<keyword evidence="2" id="KW-1185">Reference proteome</keyword>
<dbReference type="EMBL" id="JAWHQM010000001">
    <property type="protein sequence ID" value="KAK5624344.1"/>
    <property type="molecule type" value="Genomic_DNA"/>
</dbReference>
<evidence type="ECO:0000313" key="1">
    <source>
        <dbReference type="EMBL" id="KAK5624344.1"/>
    </source>
</evidence>
<gene>
    <name evidence="1" type="ORF">RRF57_000060</name>
</gene>
<dbReference type="AlphaFoldDB" id="A0AAN7UDN4"/>
<reference evidence="1 2" key="1">
    <citation type="submission" date="2023-10" db="EMBL/GenBank/DDBJ databases">
        <title>Draft genome sequence of Xylaria bambusicola isolate GMP-LS, the root and basal stem rot pathogen of sugarcane in Indonesia.</title>
        <authorList>
            <person name="Selvaraj P."/>
            <person name="Muralishankar V."/>
            <person name="Muruganantham S."/>
            <person name="Sp S."/>
            <person name="Haryani S."/>
            <person name="Lau K.J.X."/>
            <person name="Naqvi N.I."/>
        </authorList>
    </citation>
    <scope>NUCLEOTIDE SEQUENCE [LARGE SCALE GENOMIC DNA]</scope>
    <source>
        <strain evidence="1">GMP-LS</strain>
    </source>
</reference>
<accession>A0AAN7UDN4</accession>
<name>A0AAN7UDN4_9PEZI</name>
<dbReference type="Proteomes" id="UP001305414">
    <property type="component" value="Unassembled WGS sequence"/>
</dbReference>
<comment type="caution">
    <text evidence="1">The sequence shown here is derived from an EMBL/GenBank/DDBJ whole genome shotgun (WGS) entry which is preliminary data.</text>
</comment>
<sequence length="181" mass="20082">MARGADVATIAALSAASGAAATRRNAAAWYNNQGVYTGGFNAASYMNHLRAPAHSRMPPIHGSGHGGVGIHIHYQDPCSHGMSRGSHYPGDILTSRSDGNECPRAHHNPRPPYYTSSPSSPCGCPRCYWREFLTNDIEKYKATRESLRETYIWNLRELVRRHRAAPTKSRAEKDSELEKLY</sequence>
<protein>
    <submittedName>
        <fullName evidence="1">Uncharacterized protein</fullName>
    </submittedName>
</protein>
<proteinExistence type="predicted"/>